<comment type="caution">
    <text evidence="1">The sequence shown here is derived from an EMBL/GenBank/DDBJ whole genome shotgun (WGS) entry which is preliminary data.</text>
</comment>
<dbReference type="Proteomes" id="UP000003094">
    <property type="component" value="Unassembled WGS sequence"/>
</dbReference>
<dbReference type="KEGG" id="pvo:PVOR_06195"/>
<keyword evidence="2" id="KW-1185">Reference proteome</keyword>
<accession>A0A2R9SZJ7</accession>
<protein>
    <submittedName>
        <fullName evidence="1">Uncharacterized protein</fullName>
    </submittedName>
</protein>
<organism evidence="1 2">
    <name type="scientific">Paenibacillus vortex V453</name>
    <dbReference type="NCBI Taxonomy" id="715225"/>
    <lineage>
        <taxon>Bacteria</taxon>
        <taxon>Bacillati</taxon>
        <taxon>Bacillota</taxon>
        <taxon>Bacilli</taxon>
        <taxon>Bacillales</taxon>
        <taxon>Paenibacillaceae</taxon>
        <taxon>Paenibacillus</taxon>
    </lineage>
</organism>
<dbReference type="AlphaFoldDB" id="A0A2R9SZJ7"/>
<evidence type="ECO:0000313" key="1">
    <source>
        <dbReference type="EMBL" id="EFU42805.1"/>
    </source>
</evidence>
<name>A0A2R9SZJ7_9BACL</name>
<evidence type="ECO:0000313" key="2">
    <source>
        <dbReference type="Proteomes" id="UP000003094"/>
    </source>
</evidence>
<proteinExistence type="predicted"/>
<reference evidence="1 2" key="1">
    <citation type="journal article" date="2010" name="BMC Genomics">
        <title>Genome sequence of the pattern forming Paenibacillus vortex bacterium reveals potential for thriving in complex environments.</title>
        <authorList>
            <person name="Sirota-Madi A."/>
            <person name="Olender T."/>
            <person name="Helman Y."/>
            <person name="Ingham C."/>
            <person name="Brainis I."/>
            <person name="Roth D."/>
            <person name="Hagi E."/>
            <person name="Brodsky L."/>
            <person name="Leshkowitz D."/>
            <person name="Galatenko V."/>
            <person name="Nikolaev V."/>
            <person name="Mugasimangalam R.C."/>
            <person name="Bransburg-Zabary S."/>
            <person name="Gutnick D.L."/>
            <person name="Lancet D."/>
            <person name="Ben-Jacob E."/>
        </authorList>
    </citation>
    <scope>NUCLEOTIDE SEQUENCE [LARGE SCALE GENOMIC DNA]</scope>
    <source>
        <strain evidence="1 2">V453</strain>
    </source>
</reference>
<sequence>MKGRSAVNARIEELEKRLTTQHHKDLFLQMKHTLKAVDDLAEQHRVYQAVQALSGTRIVGAEENVYFDTLNQVKEQIVHTLELTIEDLEHKGDKHYKKHFKDGVE</sequence>
<gene>
    <name evidence="1" type="ORF">PVOR_06195</name>
</gene>
<dbReference type="EMBL" id="ADHJ01000012">
    <property type="protein sequence ID" value="EFU42805.1"/>
    <property type="molecule type" value="Genomic_DNA"/>
</dbReference>